<dbReference type="SUPFAM" id="SSF53098">
    <property type="entry name" value="Ribonuclease H-like"/>
    <property type="match status" value="1"/>
</dbReference>
<dbReference type="InterPro" id="IPR012337">
    <property type="entry name" value="RNaseH-like_sf"/>
</dbReference>
<evidence type="ECO:0000313" key="5">
    <source>
        <dbReference type="EMBL" id="KZP24005.1"/>
    </source>
</evidence>
<feature type="domain" description="PAZ" evidence="3">
    <location>
        <begin position="356"/>
        <end position="459"/>
    </location>
</feature>
<name>A0A166MHG4_9AGAM</name>
<dbReference type="InterPro" id="IPR014811">
    <property type="entry name" value="ArgoL1"/>
</dbReference>
<feature type="region of interest" description="Disordered" evidence="2">
    <location>
        <begin position="1"/>
        <end position="112"/>
    </location>
</feature>
<dbReference type="InterPro" id="IPR036397">
    <property type="entry name" value="RNaseH_sf"/>
</dbReference>
<dbReference type="CDD" id="cd02846">
    <property type="entry name" value="PAZ_argonaute_like"/>
    <property type="match status" value="1"/>
</dbReference>
<proteinExistence type="inferred from homology"/>
<keyword evidence="6" id="KW-1185">Reference proteome</keyword>
<protein>
    <submittedName>
        <fullName evidence="5">Piwi-domain-containing protein</fullName>
    </submittedName>
</protein>
<dbReference type="Pfam" id="PF16486">
    <property type="entry name" value="ArgoN"/>
    <property type="match status" value="1"/>
</dbReference>
<reference evidence="5 6" key="1">
    <citation type="journal article" date="2016" name="Mol. Biol. Evol.">
        <title>Comparative Genomics of Early-Diverging Mushroom-Forming Fungi Provides Insights into the Origins of Lignocellulose Decay Capabilities.</title>
        <authorList>
            <person name="Nagy L.G."/>
            <person name="Riley R."/>
            <person name="Tritt A."/>
            <person name="Adam C."/>
            <person name="Daum C."/>
            <person name="Floudas D."/>
            <person name="Sun H."/>
            <person name="Yadav J.S."/>
            <person name="Pangilinan J."/>
            <person name="Larsson K.H."/>
            <person name="Matsuura K."/>
            <person name="Barry K."/>
            <person name="Labutti K."/>
            <person name="Kuo R."/>
            <person name="Ohm R.A."/>
            <person name="Bhattacharya S.S."/>
            <person name="Shirouzu T."/>
            <person name="Yoshinaga Y."/>
            <person name="Martin F.M."/>
            <person name="Grigoriev I.V."/>
            <person name="Hibbett D.S."/>
        </authorList>
    </citation>
    <scope>NUCLEOTIDE SEQUENCE [LARGE SCALE GENOMIC DNA]</scope>
    <source>
        <strain evidence="5 6">CBS 109695</strain>
    </source>
</reference>
<dbReference type="Gene3D" id="3.40.50.2300">
    <property type="match status" value="1"/>
</dbReference>
<feature type="region of interest" description="Disordered" evidence="2">
    <location>
        <begin position="966"/>
        <end position="995"/>
    </location>
</feature>
<dbReference type="STRING" id="436010.A0A166MHG4"/>
<dbReference type="SUPFAM" id="SSF101690">
    <property type="entry name" value="PAZ domain"/>
    <property type="match status" value="1"/>
</dbReference>
<feature type="compositionally biased region" description="Gly residues" evidence="2">
    <location>
        <begin position="973"/>
        <end position="985"/>
    </location>
</feature>
<dbReference type="Pfam" id="PF08699">
    <property type="entry name" value="ArgoL1"/>
    <property type="match status" value="1"/>
</dbReference>
<dbReference type="SMART" id="SM00950">
    <property type="entry name" value="Piwi"/>
    <property type="match status" value="1"/>
</dbReference>
<dbReference type="Proteomes" id="UP000076532">
    <property type="component" value="Unassembled WGS sequence"/>
</dbReference>
<dbReference type="PROSITE" id="PS50821">
    <property type="entry name" value="PAZ"/>
    <property type="match status" value="1"/>
</dbReference>
<dbReference type="Gene3D" id="3.30.420.10">
    <property type="entry name" value="Ribonuclease H-like superfamily/Ribonuclease H"/>
    <property type="match status" value="1"/>
</dbReference>
<dbReference type="SMART" id="SM00949">
    <property type="entry name" value="PAZ"/>
    <property type="match status" value="1"/>
</dbReference>
<evidence type="ECO:0000259" key="3">
    <source>
        <dbReference type="PROSITE" id="PS50821"/>
    </source>
</evidence>
<dbReference type="AlphaFoldDB" id="A0A166MHG4"/>
<dbReference type="InterPro" id="IPR036085">
    <property type="entry name" value="PAZ_dom_sf"/>
</dbReference>
<dbReference type="InterPro" id="IPR032472">
    <property type="entry name" value="ArgoL2"/>
</dbReference>
<dbReference type="Gene3D" id="2.170.260.10">
    <property type="entry name" value="paz domain"/>
    <property type="match status" value="1"/>
</dbReference>
<dbReference type="GO" id="GO:0003723">
    <property type="term" value="F:RNA binding"/>
    <property type="evidence" value="ECO:0007669"/>
    <property type="project" value="InterPro"/>
</dbReference>
<feature type="domain" description="Piwi" evidence="4">
    <location>
        <begin position="647"/>
        <end position="954"/>
    </location>
</feature>
<dbReference type="PANTHER" id="PTHR22891">
    <property type="entry name" value="EUKARYOTIC TRANSLATION INITIATION FACTOR 2C"/>
    <property type="match status" value="1"/>
</dbReference>
<gene>
    <name evidence="5" type="ORF">FIBSPDRAFT_918938</name>
</gene>
<feature type="compositionally biased region" description="Gly residues" evidence="2">
    <location>
        <begin position="1"/>
        <end position="16"/>
    </location>
</feature>
<evidence type="ECO:0000313" key="6">
    <source>
        <dbReference type="Proteomes" id="UP000076532"/>
    </source>
</evidence>
<comment type="similarity">
    <text evidence="1">Belongs to the argonaute family.</text>
</comment>
<feature type="compositionally biased region" description="Basic and acidic residues" evidence="2">
    <location>
        <begin position="17"/>
        <end position="41"/>
    </location>
</feature>
<evidence type="ECO:0000259" key="4">
    <source>
        <dbReference type="PROSITE" id="PS50822"/>
    </source>
</evidence>
<dbReference type="InterPro" id="IPR045246">
    <property type="entry name" value="Piwi_ago-like"/>
</dbReference>
<dbReference type="OrthoDB" id="10252740at2759"/>
<organism evidence="5 6">
    <name type="scientific">Athelia psychrophila</name>
    <dbReference type="NCBI Taxonomy" id="1759441"/>
    <lineage>
        <taxon>Eukaryota</taxon>
        <taxon>Fungi</taxon>
        <taxon>Dikarya</taxon>
        <taxon>Basidiomycota</taxon>
        <taxon>Agaricomycotina</taxon>
        <taxon>Agaricomycetes</taxon>
        <taxon>Agaricomycetidae</taxon>
        <taxon>Atheliales</taxon>
        <taxon>Atheliaceae</taxon>
        <taxon>Athelia</taxon>
    </lineage>
</organism>
<dbReference type="EMBL" id="KV417529">
    <property type="protein sequence ID" value="KZP24005.1"/>
    <property type="molecule type" value="Genomic_DNA"/>
</dbReference>
<dbReference type="Pfam" id="PF16488">
    <property type="entry name" value="ArgoL2"/>
    <property type="match status" value="1"/>
</dbReference>
<accession>A0A166MHG4</accession>
<feature type="compositionally biased region" description="Gly residues" evidence="2">
    <location>
        <begin position="42"/>
        <end position="106"/>
    </location>
</feature>
<dbReference type="Pfam" id="PF02170">
    <property type="entry name" value="PAZ"/>
    <property type="match status" value="1"/>
</dbReference>
<dbReference type="InterPro" id="IPR003100">
    <property type="entry name" value="PAZ_dom"/>
</dbReference>
<dbReference type="CDD" id="cd04657">
    <property type="entry name" value="Piwi_ago-like"/>
    <property type="match status" value="1"/>
</dbReference>
<dbReference type="PROSITE" id="PS50822">
    <property type="entry name" value="PIWI"/>
    <property type="match status" value="1"/>
</dbReference>
<sequence>MSARGNRGGGNAPRGGRGGDRGGGGERGGRGGGRGGDRGGRGGDGGGRGGAGGRGAPAAGGGGGRGSEAPRGGGFRGDRGGGGGGGGPPRGGPSSYGGGGRGGFGSGPPAPLIFAANQPAHIDERLSTADQLVASFRTLTAKNELPLRPGYGTLGKAITLRANFFAVKLPKGPIYDYNLEISPKTDINRLKARIFTLLEQSPECRPHIGSIAHDRSERLVSKKELPQPLDVVVPFYEEDESGPQPGGKVYTISIKFMRKLESEELDKYQAGKPEFRDYDPLPLISALNLVLQTHATKNGIRVGRNRYFFRTPDMQKLELSMGVEAWKGYFASVRPTYKQLMVNVNVCMTAFYTPGNLGDAINAFQRRSHGGMPKRFSQGLKVTTTHLGYKGKPLKRICGKNAQQQTFPHEEWGTISVETYFKRKYNIKLKHPDLPVVDISGKNARQANYVPAELCEIEAGLPYLGKLDGNETANMIKFACQKPGTNADAIVNRGLPLLGFVGPLEAPTSGFGITISAEMTVIPARELPAPRLTYKGGKPPNVRDGSWNILDVKFQRGGTVATWWVMVVRDGPQSMIQRPDDPNLLNLIAGFKRKCLNSGIQVQSEARLVPVMLKAPNSDPNRAASIDEVRQAIKKNIKLDGGRKPSFILVLLSNVDNYIYPGIKRIGDVEIGVHTIHMQLKKALGEPRKQDQYFSNVALKLNTKLGGINHMLDADSMKWLTNKKTMIVGMDVTHPGPGSIDGTPSIAAVVASVDDSFVQFPASMRVQAGKVEMIQELKQMMIERLQMYQKTMKRLPERVYVYRDGVSEGQFDVVLREELPQILESFQKISPKVAYRPKLTIIICGKRHHARFYATTDTAADRNGNTRPGTVVDKGVTEVFGFDFYLQAHAGLQGTVRPTHYTVVYDENKLGADEVQQGTHCASYLYARATKAVSLVPAAYYADLACERGRCYINDFLNLADQTTESGSVAPGAGAGAGRGGGPVRGRGKIDKDEEKQRAYDSAVKMWGQGLHESVKDTMFYI</sequence>
<dbReference type="InterPro" id="IPR003165">
    <property type="entry name" value="Piwi"/>
</dbReference>
<dbReference type="Pfam" id="PF02171">
    <property type="entry name" value="Piwi"/>
    <property type="match status" value="1"/>
</dbReference>
<dbReference type="SMART" id="SM01163">
    <property type="entry name" value="DUF1785"/>
    <property type="match status" value="1"/>
</dbReference>
<evidence type="ECO:0000256" key="1">
    <source>
        <dbReference type="RuleBase" id="RU361178"/>
    </source>
</evidence>
<evidence type="ECO:0000256" key="2">
    <source>
        <dbReference type="SAM" id="MobiDB-lite"/>
    </source>
</evidence>
<dbReference type="InterPro" id="IPR032474">
    <property type="entry name" value="Argonaute_N"/>
</dbReference>